<name>A0A7G9GS05_9FIRM</name>
<dbReference type="Proteomes" id="UP000515856">
    <property type="component" value="Chromosome"/>
</dbReference>
<keyword evidence="3" id="KW-1185">Reference proteome</keyword>
<evidence type="ECO:0000313" key="3">
    <source>
        <dbReference type="Proteomes" id="UP000515856"/>
    </source>
</evidence>
<reference evidence="2 3" key="1">
    <citation type="submission" date="2020-08" db="EMBL/GenBank/DDBJ databases">
        <authorList>
            <person name="Liu C."/>
            <person name="Sun Q."/>
        </authorList>
    </citation>
    <scope>NUCLEOTIDE SEQUENCE [LARGE SCALE GENOMIC DNA]</scope>
    <source>
        <strain evidence="2 3">NSJ-61</strain>
    </source>
</reference>
<evidence type="ECO:0000259" key="1">
    <source>
        <dbReference type="Pfam" id="PF09860"/>
    </source>
</evidence>
<proteinExistence type="predicted"/>
<sequence length="96" mass="11398">MEINNDVKISDVSNFMTFEPMHLNVMPKKQNKKIAVLNMIATQFDENKKYSEAEVNEILKPVYDDFVLLRRYLIDYKFLMREKDGSSYCVNKKPLK</sequence>
<evidence type="ECO:0000313" key="2">
    <source>
        <dbReference type="EMBL" id="QNM13587.1"/>
    </source>
</evidence>
<accession>A0A7G9GS05</accession>
<dbReference type="RefSeq" id="WP_117452639.1">
    <property type="nucleotide sequence ID" value="NZ_CP060636.1"/>
</dbReference>
<dbReference type="Pfam" id="PF09860">
    <property type="entry name" value="DUF2087"/>
    <property type="match status" value="1"/>
</dbReference>
<dbReference type="AlphaFoldDB" id="A0A7G9GS05"/>
<dbReference type="InterPro" id="IPR018656">
    <property type="entry name" value="DUF2087"/>
</dbReference>
<feature type="domain" description="DUF2087" evidence="1">
    <location>
        <begin position="23"/>
        <end position="89"/>
    </location>
</feature>
<dbReference type="EMBL" id="CP060636">
    <property type="protein sequence ID" value="QNM13587.1"/>
    <property type="molecule type" value="Genomic_DNA"/>
</dbReference>
<gene>
    <name evidence="2" type="ORF">H9Q80_06465</name>
</gene>
<organism evidence="2 3">
    <name type="scientific">[Eubacterium] hominis</name>
    <dbReference type="NCBI Taxonomy" id="2764325"/>
    <lineage>
        <taxon>Bacteria</taxon>
        <taxon>Bacillati</taxon>
        <taxon>Bacillota</taxon>
        <taxon>Erysipelotrichia</taxon>
        <taxon>Erysipelotrichales</taxon>
        <taxon>Erysipelotrichaceae</taxon>
        <taxon>Amedibacillus</taxon>
    </lineage>
</organism>
<protein>
    <submittedName>
        <fullName evidence="2">DUF2087 domain-containing protein</fullName>
    </submittedName>
</protein>
<dbReference type="KEGG" id="ehn:H9Q80_06465"/>